<feature type="region of interest" description="Disordered" evidence="1">
    <location>
        <begin position="17"/>
        <end position="54"/>
    </location>
</feature>
<sequence length="121" mass="14135">MKKYGEEASNIVSSILKDSKLRQRKEKKRQSQQGFENEEIPIKEDQQMSARKDNYKRVKAEVRATLKSLKSKKFRRFKRHLCKKIDKSVKKMGVKDLVAVLMKKYGEEASNIVSSILKDSK</sequence>
<dbReference type="SUPFAM" id="SSF47986">
    <property type="entry name" value="DEATH domain"/>
    <property type="match status" value="1"/>
</dbReference>
<dbReference type="Proteomes" id="UP001356427">
    <property type="component" value="Unassembled WGS sequence"/>
</dbReference>
<feature type="non-terminal residue" evidence="3">
    <location>
        <position position="121"/>
    </location>
</feature>
<evidence type="ECO:0000256" key="1">
    <source>
        <dbReference type="SAM" id="MobiDB-lite"/>
    </source>
</evidence>
<dbReference type="AlphaFoldDB" id="A0AAN8M5S0"/>
<dbReference type="InterPro" id="IPR011029">
    <property type="entry name" value="DEATH-like_dom_sf"/>
</dbReference>
<evidence type="ECO:0000313" key="4">
    <source>
        <dbReference type="Proteomes" id="UP001356427"/>
    </source>
</evidence>
<accession>A0AAN8M5S0</accession>
<gene>
    <name evidence="3" type="ORF">J4Q44_G00180550</name>
</gene>
<reference evidence="3 4" key="1">
    <citation type="submission" date="2021-04" db="EMBL/GenBank/DDBJ databases">
        <authorList>
            <person name="De Guttry C."/>
            <person name="Zahm M."/>
            <person name="Klopp C."/>
            <person name="Cabau C."/>
            <person name="Louis A."/>
            <person name="Berthelot C."/>
            <person name="Parey E."/>
            <person name="Roest Crollius H."/>
            <person name="Montfort J."/>
            <person name="Robinson-Rechavi M."/>
            <person name="Bucao C."/>
            <person name="Bouchez O."/>
            <person name="Gislard M."/>
            <person name="Lluch J."/>
            <person name="Milhes M."/>
            <person name="Lampietro C."/>
            <person name="Lopez Roques C."/>
            <person name="Donnadieu C."/>
            <person name="Braasch I."/>
            <person name="Desvignes T."/>
            <person name="Postlethwait J."/>
            <person name="Bobe J."/>
            <person name="Wedekind C."/>
            <person name="Guiguen Y."/>
        </authorList>
    </citation>
    <scope>NUCLEOTIDE SEQUENCE [LARGE SCALE GENOMIC DNA]</scope>
    <source>
        <strain evidence="3">Cs_M1</strain>
        <tissue evidence="3">Blood</tissue>
    </source>
</reference>
<proteinExistence type="predicted"/>
<organism evidence="3 4">
    <name type="scientific">Coregonus suidteri</name>
    <dbReference type="NCBI Taxonomy" id="861788"/>
    <lineage>
        <taxon>Eukaryota</taxon>
        <taxon>Metazoa</taxon>
        <taxon>Chordata</taxon>
        <taxon>Craniata</taxon>
        <taxon>Vertebrata</taxon>
        <taxon>Euteleostomi</taxon>
        <taxon>Actinopterygii</taxon>
        <taxon>Neopterygii</taxon>
        <taxon>Teleostei</taxon>
        <taxon>Protacanthopterygii</taxon>
        <taxon>Salmoniformes</taxon>
        <taxon>Salmonidae</taxon>
        <taxon>Coregoninae</taxon>
        <taxon>Coregonus</taxon>
    </lineage>
</organism>
<comment type="caution">
    <text evidence="3">The sequence shown here is derived from an EMBL/GenBank/DDBJ whole genome shotgun (WGS) entry which is preliminary data.</text>
</comment>
<dbReference type="Gene3D" id="1.10.533.10">
    <property type="entry name" value="Death Domain, Fas"/>
    <property type="match status" value="1"/>
</dbReference>
<evidence type="ECO:0000259" key="2">
    <source>
        <dbReference type="Pfam" id="PF02758"/>
    </source>
</evidence>
<dbReference type="InterPro" id="IPR004020">
    <property type="entry name" value="DAPIN"/>
</dbReference>
<name>A0AAN8M5S0_9TELE</name>
<dbReference type="Pfam" id="PF02758">
    <property type="entry name" value="PYRIN"/>
    <property type="match status" value="1"/>
</dbReference>
<evidence type="ECO:0000313" key="3">
    <source>
        <dbReference type="EMBL" id="KAK6312391.1"/>
    </source>
</evidence>
<feature type="domain" description="Pyrin" evidence="2">
    <location>
        <begin position="64"/>
        <end position="119"/>
    </location>
</feature>
<keyword evidence="4" id="KW-1185">Reference proteome</keyword>
<protein>
    <recommendedName>
        <fullName evidence="2">Pyrin domain-containing protein</fullName>
    </recommendedName>
</protein>
<feature type="compositionally biased region" description="Basic and acidic residues" evidence="1">
    <location>
        <begin position="40"/>
        <end position="54"/>
    </location>
</feature>
<dbReference type="EMBL" id="JAGTTL010000015">
    <property type="protein sequence ID" value="KAK6312391.1"/>
    <property type="molecule type" value="Genomic_DNA"/>
</dbReference>